<reference evidence="2" key="2">
    <citation type="submission" date="2020-05" db="UniProtKB">
        <authorList>
            <consortium name="EnsemblMetazoa"/>
        </authorList>
    </citation>
    <scope>IDENTIFICATION</scope>
</reference>
<accession>A0A084VLV4</accession>
<dbReference type="EMBL" id="KE524974">
    <property type="protein sequence ID" value="KFB38948.1"/>
    <property type="molecule type" value="Genomic_DNA"/>
</dbReference>
<proteinExistence type="predicted"/>
<evidence type="ECO:0000313" key="2">
    <source>
        <dbReference type="EnsemblMetazoa" id="ASIC006273-PA"/>
    </source>
</evidence>
<dbReference type="EnsemblMetazoa" id="ASIC006273-RA">
    <property type="protein sequence ID" value="ASIC006273-PA"/>
    <property type="gene ID" value="ASIC006273"/>
</dbReference>
<evidence type="ECO:0000313" key="3">
    <source>
        <dbReference type="Proteomes" id="UP000030765"/>
    </source>
</evidence>
<dbReference type="Proteomes" id="UP000030765">
    <property type="component" value="Unassembled WGS sequence"/>
</dbReference>
<dbReference type="EMBL" id="ATLV01014558">
    <property type="status" value="NOT_ANNOTATED_CDS"/>
    <property type="molecule type" value="Genomic_DNA"/>
</dbReference>
<reference evidence="1 3" key="1">
    <citation type="journal article" date="2014" name="BMC Genomics">
        <title>Genome sequence of Anopheles sinensis provides insight into genetics basis of mosquito competence for malaria parasites.</title>
        <authorList>
            <person name="Zhou D."/>
            <person name="Zhang D."/>
            <person name="Ding G."/>
            <person name="Shi L."/>
            <person name="Hou Q."/>
            <person name="Ye Y."/>
            <person name="Xu Y."/>
            <person name="Zhou H."/>
            <person name="Xiong C."/>
            <person name="Li S."/>
            <person name="Yu J."/>
            <person name="Hong S."/>
            <person name="Yu X."/>
            <person name="Zou P."/>
            <person name="Chen C."/>
            <person name="Chang X."/>
            <person name="Wang W."/>
            <person name="Lv Y."/>
            <person name="Sun Y."/>
            <person name="Ma L."/>
            <person name="Shen B."/>
            <person name="Zhu C."/>
        </authorList>
    </citation>
    <scope>NUCLEOTIDE SEQUENCE [LARGE SCALE GENOMIC DNA]</scope>
</reference>
<keyword evidence="3" id="KW-1185">Reference proteome</keyword>
<dbReference type="VEuPathDB" id="VectorBase:ASIC006273"/>
<dbReference type="AlphaFoldDB" id="A0A084VLV4"/>
<sequence length="74" mass="8340">MAVAVKNRCTYDVRHRELPQNRHEEYEKKCRSLIYMLNYAFGTSDGTAYALVVLPGGNPEMDCAADPALNYAQV</sequence>
<evidence type="ECO:0000313" key="1">
    <source>
        <dbReference type="EMBL" id="KFB38948.1"/>
    </source>
</evidence>
<organism evidence="1">
    <name type="scientific">Anopheles sinensis</name>
    <name type="common">Mosquito</name>
    <dbReference type="NCBI Taxonomy" id="74873"/>
    <lineage>
        <taxon>Eukaryota</taxon>
        <taxon>Metazoa</taxon>
        <taxon>Ecdysozoa</taxon>
        <taxon>Arthropoda</taxon>
        <taxon>Hexapoda</taxon>
        <taxon>Insecta</taxon>
        <taxon>Pterygota</taxon>
        <taxon>Neoptera</taxon>
        <taxon>Endopterygota</taxon>
        <taxon>Diptera</taxon>
        <taxon>Nematocera</taxon>
        <taxon>Culicoidea</taxon>
        <taxon>Culicidae</taxon>
        <taxon>Anophelinae</taxon>
        <taxon>Anopheles</taxon>
    </lineage>
</organism>
<name>A0A084VLV4_ANOSI</name>
<gene>
    <name evidence="1" type="ORF">ZHAS_00006273</name>
</gene>
<protein>
    <submittedName>
        <fullName evidence="1 2">Uncharacterized protein</fullName>
    </submittedName>
</protein>